<evidence type="ECO:0000313" key="3">
    <source>
        <dbReference type="Proteomes" id="UP001253831"/>
    </source>
</evidence>
<sequence length="673" mass="77193">MSNTMLTTRVSEKFFIPKVGDQGVVTPGNNFFDPDFGLDDNVDDFKIIPQQEVDREANSWLEEFGYEPLNDEDRKVLPQIVAAEVGDDEEAVSNSKQLIAYELTFMRLLDMKISREDTAINPQYGNFAEDLILLPSGYYQTYLAGRNRGIDSSMSYLDVPKLRLAIDIRPMRIGHSGTNDGKASMVGSRLAWVHRTSVIKGTMELFSLFQDVNLGIHRDRRFAYLPQTLGGYGKPIPFSEPSNLERFIHAFKQGTHTELIREIVRRTSDSLRSLSDGNPYREDLLLTHVSRFQSSYHDWVKGKSIYCPISWADIPPELAEFEVRAEPEDSVKSEVIQRLTAEGFLVSQTKLEIAVEHNNLSNSLLEEVDFKTALEIRARKSKEWMKLSIFGMESYGLIKEINLHQRGWKPLAAYEVLEFQRLVSDKRYNLKQILRREPSYWKEALDRVYETGPMKVPFTAVPLDHTSGHFVLADQGLNYRTFVEDTEIINEYQDMMSWLKNGCVGPPPSRLINDDNSLIKQVEEGPPLSIIITDDAKLCREANFKTGKPVLRVPTIVYYYNLYFMGLEPWNDHVSEKFPHLRNQVLEDQGSLQSAEELKFFDGQLFKTVKQPLNWHKGLGVRDPIIRVDLGDGPSVDWTSLLYDRKNITGFKARKHPKFGSRPRGTGRTSWRT</sequence>
<evidence type="ECO:0000313" key="2">
    <source>
        <dbReference type="EMBL" id="UOK20176.1"/>
    </source>
</evidence>
<reference evidence="3" key="1">
    <citation type="submission" date="2022-02" db="EMBL/GenBank/DDBJ databases">
        <title>Mycovirus hunting revealed the presence of diverse viruses in a single isolate of phytopathogenic fungus Diplodia seriata from Pakistan.</title>
        <authorList>
            <person name="Khan H.A."/>
            <person name="Kondo H."/>
            <person name="Bhatti M.F."/>
            <person name="Suzuki N."/>
        </authorList>
    </citation>
    <scope>NUCLEOTIDE SEQUENCE [LARGE SCALE GENOMIC DNA]</scope>
</reference>
<feature type="region of interest" description="Disordered" evidence="1">
    <location>
        <begin position="654"/>
        <end position="673"/>
    </location>
</feature>
<protein>
    <submittedName>
        <fullName evidence="2">RNA dependent RNA polymerase</fullName>
    </submittedName>
</protein>
<proteinExistence type="predicted"/>
<name>A0A8T9JI21_9VIRU</name>
<dbReference type="EMBL" id="OM837804">
    <property type="protein sequence ID" value="UOK20176.1"/>
    <property type="molecule type" value="Genomic_RNA"/>
</dbReference>
<dbReference type="Proteomes" id="UP001253831">
    <property type="component" value="Genome"/>
</dbReference>
<evidence type="ECO:0000256" key="1">
    <source>
        <dbReference type="SAM" id="MobiDB-lite"/>
    </source>
</evidence>
<keyword evidence="3" id="KW-1185">Reference proteome</keyword>
<organism evidence="2 3">
    <name type="scientific">Diplodia seriata splipalmivirus 1</name>
    <dbReference type="NCBI Taxonomy" id="2932870"/>
    <lineage>
        <taxon>Viruses</taxon>
        <taxon>Riboviria</taxon>
        <taxon>Orthornavirae</taxon>
        <taxon>Lenarviricota</taxon>
        <taxon>Amabiliviricetes</taxon>
        <taxon>Wolframvirales</taxon>
        <taxon>Splipalmiviridae</taxon>
        <taxon>Divipalmivirus</taxon>
        <taxon>Divipalmivirus diplodiae</taxon>
    </lineage>
</organism>
<accession>A0A8T9JI21</accession>